<feature type="domain" description="RNase NYN" evidence="2">
    <location>
        <begin position="67"/>
        <end position="205"/>
    </location>
</feature>
<dbReference type="InterPro" id="IPR051101">
    <property type="entry name" value="ZC3H12/N4BP1_RNase_Reg"/>
</dbReference>
<dbReference type="GO" id="GO:0036464">
    <property type="term" value="C:cytoplasmic ribonucleoprotein granule"/>
    <property type="evidence" value="ECO:0007669"/>
    <property type="project" value="TreeGrafter"/>
</dbReference>
<protein>
    <submittedName>
        <fullName evidence="3">RNase_Zc3h12a domain-containing protein</fullName>
    </submittedName>
</protein>
<dbReference type="GO" id="GO:0003729">
    <property type="term" value="F:mRNA binding"/>
    <property type="evidence" value="ECO:0007669"/>
    <property type="project" value="TreeGrafter"/>
</dbReference>
<dbReference type="EnsemblMetazoa" id="AMAM017076-RA">
    <property type="protein sequence ID" value="AMAM017076-PA"/>
    <property type="gene ID" value="AMAM017076"/>
</dbReference>
<reference evidence="3" key="2">
    <citation type="submission" date="2020-05" db="UniProtKB">
        <authorList>
            <consortium name="EnsemblMetazoa"/>
        </authorList>
    </citation>
    <scope>IDENTIFICATION</scope>
    <source>
        <strain evidence="3">maculatus3</strain>
    </source>
</reference>
<evidence type="ECO:0000259" key="2">
    <source>
        <dbReference type="Pfam" id="PF11977"/>
    </source>
</evidence>
<dbReference type="GO" id="GO:0004521">
    <property type="term" value="F:RNA endonuclease activity"/>
    <property type="evidence" value="ECO:0007669"/>
    <property type="project" value="TreeGrafter"/>
</dbReference>
<feature type="compositionally biased region" description="Basic and acidic residues" evidence="1">
    <location>
        <begin position="1"/>
        <end position="10"/>
    </location>
</feature>
<reference evidence="4" key="1">
    <citation type="submission" date="2013-09" db="EMBL/GenBank/DDBJ databases">
        <title>The Genome Sequence of Anopheles maculatus species B.</title>
        <authorList>
            <consortium name="The Broad Institute Genomics Platform"/>
            <person name="Neafsey D.E."/>
            <person name="Besansky N."/>
            <person name="Howell P."/>
            <person name="Walton C."/>
            <person name="Young S.K."/>
            <person name="Zeng Q."/>
            <person name="Gargeya S."/>
            <person name="Fitzgerald M."/>
            <person name="Haas B."/>
            <person name="Abouelleil A."/>
            <person name="Allen A.W."/>
            <person name="Alvarado L."/>
            <person name="Arachchi H.M."/>
            <person name="Berlin A.M."/>
            <person name="Chapman S.B."/>
            <person name="Gainer-Dewar J."/>
            <person name="Goldberg J."/>
            <person name="Griggs A."/>
            <person name="Gujja S."/>
            <person name="Hansen M."/>
            <person name="Howarth C."/>
            <person name="Imamovic A."/>
            <person name="Ireland A."/>
            <person name="Larimer J."/>
            <person name="McCowan C."/>
            <person name="Murphy C."/>
            <person name="Pearson M."/>
            <person name="Poon T.W."/>
            <person name="Priest M."/>
            <person name="Roberts A."/>
            <person name="Saif S."/>
            <person name="Shea T."/>
            <person name="Sisk P."/>
            <person name="Sykes S."/>
            <person name="Wortman J."/>
            <person name="Nusbaum C."/>
            <person name="Birren B."/>
        </authorList>
    </citation>
    <scope>NUCLEOTIDE SEQUENCE [LARGE SCALE GENOMIC DNA]</scope>
    <source>
        <strain evidence="4">maculatus3</strain>
    </source>
</reference>
<evidence type="ECO:0000256" key="1">
    <source>
        <dbReference type="SAM" id="MobiDB-lite"/>
    </source>
</evidence>
<organism evidence="3 4">
    <name type="scientific">Anopheles maculatus</name>
    <dbReference type="NCBI Taxonomy" id="74869"/>
    <lineage>
        <taxon>Eukaryota</taxon>
        <taxon>Metazoa</taxon>
        <taxon>Ecdysozoa</taxon>
        <taxon>Arthropoda</taxon>
        <taxon>Hexapoda</taxon>
        <taxon>Insecta</taxon>
        <taxon>Pterygota</taxon>
        <taxon>Neoptera</taxon>
        <taxon>Endopterygota</taxon>
        <taxon>Diptera</taxon>
        <taxon>Nematocera</taxon>
        <taxon>Culicoidea</taxon>
        <taxon>Culicidae</taxon>
        <taxon>Anophelinae</taxon>
        <taxon>Anopheles</taxon>
        <taxon>Anopheles maculatus group</taxon>
    </lineage>
</organism>
<evidence type="ECO:0000313" key="3">
    <source>
        <dbReference type="EnsemblMetazoa" id="AMAM017076-PA"/>
    </source>
</evidence>
<dbReference type="PANTHER" id="PTHR12876:SF35">
    <property type="entry name" value="LD08718P-RELATED"/>
    <property type="match status" value="1"/>
</dbReference>
<dbReference type="VEuPathDB" id="VectorBase:AMAM017076"/>
<dbReference type="Proteomes" id="UP000075901">
    <property type="component" value="Unassembled WGS sequence"/>
</dbReference>
<accession>A0A182T0F1</accession>
<name>A0A182T0F1_9DIPT</name>
<feature type="region of interest" description="Disordered" evidence="1">
    <location>
        <begin position="1"/>
        <end position="62"/>
    </location>
</feature>
<evidence type="ECO:0000313" key="4">
    <source>
        <dbReference type="Proteomes" id="UP000075901"/>
    </source>
</evidence>
<dbReference type="Pfam" id="PF11977">
    <property type="entry name" value="RNase_Zc3h12a"/>
    <property type="match status" value="1"/>
</dbReference>
<dbReference type="AlphaFoldDB" id="A0A182T0F1"/>
<dbReference type="Gene3D" id="3.40.50.11980">
    <property type="match status" value="1"/>
</dbReference>
<feature type="compositionally biased region" description="Basic residues" evidence="1">
    <location>
        <begin position="41"/>
        <end position="55"/>
    </location>
</feature>
<proteinExistence type="predicted"/>
<dbReference type="InterPro" id="IPR021869">
    <property type="entry name" value="RNase_Zc3h12_NYN"/>
</dbReference>
<dbReference type="PANTHER" id="PTHR12876">
    <property type="entry name" value="N4BP1-RELATED"/>
    <property type="match status" value="1"/>
</dbReference>
<keyword evidence="4" id="KW-1185">Reference proteome</keyword>
<feature type="compositionally biased region" description="Basic and acidic residues" evidence="1">
    <location>
        <begin position="25"/>
        <end position="39"/>
    </location>
</feature>
<sequence>MVSKRKEGPNHSKSPKPQINRKRPEKLASAKQRHGENSKHPGVKKSIQKRTHKPPSRSLDTANRYGNRIVLLDGCNLSHTSNRLPRFKTERLAKALQYFVDRGHPVYTVFPRFHLYTRQWDDVGRLDGLYRKNYIVPTPCKEYPNPKSQVYDDRILMAIAAKFDCAVISNDRFRDVASEHPEWARVAHNQTITFDWDRNENLQLPSYSSDILNA</sequence>
<dbReference type="GO" id="GO:0005634">
    <property type="term" value="C:nucleus"/>
    <property type="evidence" value="ECO:0007669"/>
    <property type="project" value="TreeGrafter"/>
</dbReference>